<accession>A0A0L0FEY8</accession>
<name>A0A0L0FEY8_9EUKA</name>
<gene>
    <name evidence="2" type="ORF">SARC_12156</name>
</gene>
<keyword evidence="3" id="KW-1185">Reference proteome</keyword>
<reference evidence="2 3" key="1">
    <citation type="submission" date="2011-02" db="EMBL/GenBank/DDBJ databases">
        <title>The Genome Sequence of Sphaeroforma arctica JP610.</title>
        <authorList>
            <consortium name="The Broad Institute Genome Sequencing Platform"/>
            <person name="Russ C."/>
            <person name="Cuomo C."/>
            <person name="Young S.K."/>
            <person name="Zeng Q."/>
            <person name="Gargeya S."/>
            <person name="Alvarado L."/>
            <person name="Berlin A."/>
            <person name="Chapman S.B."/>
            <person name="Chen Z."/>
            <person name="Freedman E."/>
            <person name="Gellesch M."/>
            <person name="Goldberg J."/>
            <person name="Griggs A."/>
            <person name="Gujja S."/>
            <person name="Heilman E."/>
            <person name="Heiman D."/>
            <person name="Howarth C."/>
            <person name="Mehta T."/>
            <person name="Neiman D."/>
            <person name="Pearson M."/>
            <person name="Roberts A."/>
            <person name="Saif S."/>
            <person name="Shea T."/>
            <person name="Shenoy N."/>
            <person name="Sisk P."/>
            <person name="Stolte C."/>
            <person name="Sykes S."/>
            <person name="White J."/>
            <person name="Yandava C."/>
            <person name="Burger G."/>
            <person name="Gray M.W."/>
            <person name="Holland P.W.H."/>
            <person name="King N."/>
            <person name="Lang F.B.F."/>
            <person name="Roger A.J."/>
            <person name="Ruiz-Trillo I."/>
            <person name="Haas B."/>
            <person name="Nusbaum C."/>
            <person name="Birren B."/>
        </authorList>
    </citation>
    <scope>NUCLEOTIDE SEQUENCE [LARGE SCALE GENOMIC DNA]</scope>
    <source>
        <strain evidence="2 3">JP610</strain>
    </source>
</reference>
<dbReference type="Proteomes" id="UP000054560">
    <property type="component" value="Unassembled WGS sequence"/>
</dbReference>
<feature type="region of interest" description="Disordered" evidence="1">
    <location>
        <begin position="1"/>
        <end position="37"/>
    </location>
</feature>
<dbReference type="AlphaFoldDB" id="A0A0L0FEY8"/>
<feature type="non-terminal residue" evidence="2">
    <location>
        <position position="90"/>
    </location>
</feature>
<feature type="compositionally biased region" description="Basic and acidic residues" evidence="1">
    <location>
        <begin position="51"/>
        <end position="67"/>
    </location>
</feature>
<feature type="region of interest" description="Disordered" evidence="1">
    <location>
        <begin position="49"/>
        <end position="72"/>
    </location>
</feature>
<organism evidence="2 3">
    <name type="scientific">Sphaeroforma arctica JP610</name>
    <dbReference type="NCBI Taxonomy" id="667725"/>
    <lineage>
        <taxon>Eukaryota</taxon>
        <taxon>Ichthyosporea</taxon>
        <taxon>Ichthyophonida</taxon>
        <taxon>Sphaeroforma</taxon>
    </lineage>
</organism>
<evidence type="ECO:0000256" key="1">
    <source>
        <dbReference type="SAM" id="MobiDB-lite"/>
    </source>
</evidence>
<proteinExistence type="predicted"/>
<dbReference type="GeneID" id="25912660"/>
<sequence length="90" mass="9999">MGRARSSSVRAMPVPSVEPHAFTAAPITPMPGSNRNNSKQAIYAMEADNVDVQKRETQPPLMRKDSTRPVGRHISTLTIKECILKKKQEL</sequence>
<dbReference type="EMBL" id="KQ243701">
    <property type="protein sequence ID" value="KNC75315.1"/>
    <property type="molecule type" value="Genomic_DNA"/>
</dbReference>
<dbReference type="RefSeq" id="XP_014149217.1">
    <property type="nucleotide sequence ID" value="XM_014293742.1"/>
</dbReference>
<evidence type="ECO:0000313" key="2">
    <source>
        <dbReference type="EMBL" id="KNC75315.1"/>
    </source>
</evidence>
<protein>
    <submittedName>
        <fullName evidence="2">Uncharacterized protein</fullName>
    </submittedName>
</protein>
<evidence type="ECO:0000313" key="3">
    <source>
        <dbReference type="Proteomes" id="UP000054560"/>
    </source>
</evidence>